<dbReference type="InterPro" id="IPR036058">
    <property type="entry name" value="Kazal_dom_sf"/>
</dbReference>
<evidence type="ECO:0000256" key="2">
    <source>
        <dbReference type="SAM" id="MobiDB-lite"/>
    </source>
</evidence>
<proteinExistence type="predicted"/>
<feature type="domain" description="Kazal-like" evidence="4">
    <location>
        <begin position="221"/>
        <end position="284"/>
    </location>
</feature>
<evidence type="ECO:0000313" key="6">
    <source>
        <dbReference type="Proteomes" id="UP000050761"/>
    </source>
</evidence>
<name>A0A3P8EAJ8_HELPZ</name>
<dbReference type="InterPro" id="IPR004850">
    <property type="entry name" value="NtA_dom"/>
</dbReference>
<dbReference type="Gene3D" id="3.30.60.30">
    <property type="match status" value="1"/>
</dbReference>
<dbReference type="InterPro" id="IPR002350">
    <property type="entry name" value="Kazal_dom"/>
</dbReference>
<accession>A0A3P8EAJ8</accession>
<dbReference type="AlphaFoldDB" id="A0A3P8EAJ8"/>
<dbReference type="Gene3D" id="2.40.50.120">
    <property type="match status" value="1"/>
</dbReference>
<organism evidence="5">
    <name type="scientific">Heligmosomoides polygyrus</name>
    <name type="common">Parasitic roundworm</name>
    <dbReference type="NCBI Taxonomy" id="6339"/>
    <lineage>
        <taxon>Eukaryota</taxon>
        <taxon>Metazoa</taxon>
        <taxon>Ecdysozoa</taxon>
        <taxon>Nematoda</taxon>
        <taxon>Chromadorea</taxon>
        <taxon>Rhabditida</taxon>
        <taxon>Rhabditina</taxon>
        <taxon>Rhabditomorpha</taxon>
        <taxon>Strongyloidea</taxon>
        <taxon>Heligmosomidae</taxon>
        <taxon>Heligmosomoides</taxon>
    </lineage>
</organism>
<dbReference type="Proteomes" id="UP000050761">
    <property type="component" value="Unassembled WGS sequence"/>
</dbReference>
<gene>
    <name evidence="5" type="ORF">HPBE_LOCUS16375</name>
</gene>
<evidence type="ECO:0000256" key="1">
    <source>
        <dbReference type="PROSITE-ProRule" id="PRU00443"/>
    </source>
</evidence>
<feature type="region of interest" description="Disordered" evidence="2">
    <location>
        <begin position="321"/>
        <end position="365"/>
    </location>
</feature>
<dbReference type="GO" id="GO:0005886">
    <property type="term" value="C:plasma membrane"/>
    <property type="evidence" value="ECO:0007669"/>
    <property type="project" value="GOC"/>
</dbReference>
<comment type="caution">
    <text evidence="1">Lacks conserved residue(s) required for the propagation of feature annotation.</text>
</comment>
<dbReference type="EMBL" id="UZAH01029385">
    <property type="protein sequence ID" value="VDP05773.1"/>
    <property type="molecule type" value="Genomic_DNA"/>
</dbReference>
<evidence type="ECO:0000259" key="4">
    <source>
        <dbReference type="PROSITE" id="PS51465"/>
    </source>
</evidence>
<dbReference type="PROSITE" id="PS51121">
    <property type="entry name" value="NTA"/>
    <property type="match status" value="1"/>
</dbReference>
<dbReference type="SUPFAM" id="SSF100895">
    <property type="entry name" value="Kazal-type serine protease inhibitors"/>
    <property type="match status" value="1"/>
</dbReference>
<dbReference type="InterPro" id="IPR008993">
    <property type="entry name" value="TIMP-like_OB-fold"/>
</dbReference>
<sequence>MEGLVGLGGKSEPGTWLTFERSINMRNSRVGKAMRIAFYTHVGFSSSANAVAIPSLIMYILAISAFAAALLPMVLCEECLTAHTSRSYLNGTFSTSQILLTGTVDKITLISGKEDVVQQLKIRVKRVYKGGEHVNSRTFVDVSVPRNFEFCITVLLVHDTRVFPLSSDGNALRLSSPVLPITLRVLDSLHSFILRKPHKKRRKAKPSRCESKLCPLGSKCVFSTGKCECRSHCRSTGPAVCGSDQVSYASACHLFVRSCLLAKKGVHLRMVGSEACRKRGPCEDLRCGPGEDCVVTQEHGCKDREPALSFNRRLGCLEEVKSQRGKHRRRSDGSRRQVNPEAAPMSKNFPVSARLPGKLIRPEKQ</sequence>
<reference evidence="7" key="2">
    <citation type="submission" date="2019-09" db="UniProtKB">
        <authorList>
            <consortium name="WormBaseParasite"/>
        </authorList>
    </citation>
    <scope>IDENTIFICATION</scope>
</reference>
<evidence type="ECO:0000313" key="5">
    <source>
        <dbReference type="EMBL" id="VDP05773.1"/>
    </source>
</evidence>
<dbReference type="WBParaSite" id="HPBE_0001637601-mRNA-1">
    <property type="protein sequence ID" value="HPBE_0001637601-mRNA-1"/>
    <property type="gene ID" value="HPBE_0001637601"/>
</dbReference>
<dbReference type="Pfam" id="PF07648">
    <property type="entry name" value="Kazal_2"/>
    <property type="match status" value="1"/>
</dbReference>
<dbReference type="SMART" id="SM00280">
    <property type="entry name" value="KAZAL"/>
    <property type="match status" value="1"/>
</dbReference>
<dbReference type="PROSITE" id="PS51465">
    <property type="entry name" value="KAZAL_2"/>
    <property type="match status" value="1"/>
</dbReference>
<feature type="domain" description="NtA" evidence="3">
    <location>
        <begin position="76"/>
        <end position="201"/>
    </location>
</feature>
<dbReference type="OrthoDB" id="126772at2759"/>
<dbReference type="GO" id="GO:0043236">
    <property type="term" value="F:laminin binding"/>
    <property type="evidence" value="ECO:0007669"/>
    <property type="project" value="InterPro"/>
</dbReference>
<reference evidence="5 6" key="1">
    <citation type="submission" date="2018-11" db="EMBL/GenBank/DDBJ databases">
        <authorList>
            <consortium name="Pathogen Informatics"/>
        </authorList>
    </citation>
    <scope>NUCLEOTIDE SEQUENCE [LARGE SCALE GENOMIC DNA]</scope>
</reference>
<evidence type="ECO:0000313" key="7">
    <source>
        <dbReference type="WBParaSite" id="HPBE_0001637601-mRNA-1"/>
    </source>
</evidence>
<protein>
    <submittedName>
        <fullName evidence="7">Kazal-like domain-containing protein</fullName>
    </submittedName>
</protein>
<evidence type="ECO:0000259" key="3">
    <source>
        <dbReference type="PROSITE" id="PS51121"/>
    </source>
</evidence>
<keyword evidence="6" id="KW-1185">Reference proteome</keyword>
<dbReference type="GO" id="GO:0043113">
    <property type="term" value="P:receptor clustering"/>
    <property type="evidence" value="ECO:0007669"/>
    <property type="project" value="InterPro"/>
</dbReference>